<comment type="caution">
    <text evidence="7">Lacks conserved residue(s) required for the propagation of feature annotation.</text>
</comment>
<evidence type="ECO:0000256" key="4">
    <source>
        <dbReference type="ARBA" id="ARBA00022679"/>
    </source>
</evidence>
<name>A0ABQ5JUF8_9LACO</name>
<dbReference type="EMBL" id="BQXO01000006">
    <property type="protein sequence ID" value="GKT06462.1"/>
    <property type="molecule type" value="Genomic_DNA"/>
</dbReference>
<dbReference type="SMART" id="SM00562">
    <property type="entry name" value="NDK"/>
    <property type="match status" value="1"/>
</dbReference>
<dbReference type="PANTHER" id="PTHR11349">
    <property type="entry name" value="NUCLEOSIDE DIPHOSPHATE KINASE"/>
    <property type="match status" value="1"/>
</dbReference>
<keyword evidence="4" id="KW-0808">Transferase</keyword>
<evidence type="ECO:0000259" key="9">
    <source>
        <dbReference type="SMART" id="SM00562"/>
    </source>
</evidence>
<comment type="caution">
    <text evidence="10">The sequence shown here is derived from an EMBL/GenBank/DDBJ whole genome shotgun (WGS) entry which is preliminary data.</text>
</comment>
<dbReference type="Pfam" id="PF00334">
    <property type="entry name" value="NDK"/>
    <property type="match status" value="1"/>
</dbReference>
<accession>A0ABQ5JUF8</accession>
<proteinExistence type="inferred from homology"/>
<keyword evidence="5 10" id="KW-0418">Kinase</keyword>
<feature type="domain" description="Nucleoside diphosphate kinase-like" evidence="9">
    <location>
        <begin position="1"/>
        <end position="143"/>
    </location>
</feature>
<dbReference type="EC" id="2.7.4.6" evidence="3"/>
<dbReference type="GO" id="GO:0016301">
    <property type="term" value="F:kinase activity"/>
    <property type="evidence" value="ECO:0007669"/>
    <property type="project" value="UniProtKB-KW"/>
</dbReference>
<evidence type="ECO:0000256" key="6">
    <source>
        <dbReference type="ARBA" id="ARBA00023080"/>
    </source>
</evidence>
<dbReference type="CDD" id="cd04413">
    <property type="entry name" value="NDPk_I"/>
    <property type="match status" value="1"/>
</dbReference>
<dbReference type="Proteomes" id="UP001628078">
    <property type="component" value="Unassembled WGS sequence"/>
</dbReference>
<evidence type="ECO:0000313" key="10">
    <source>
        <dbReference type="EMBL" id="GKT06462.1"/>
    </source>
</evidence>
<evidence type="ECO:0000256" key="3">
    <source>
        <dbReference type="ARBA" id="ARBA00012966"/>
    </source>
</evidence>
<comment type="similarity">
    <text evidence="2 7 8">Belongs to the NDK family.</text>
</comment>
<organism evidence="10 11">
    <name type="scientific">Furfurilactobacillus curtus</name>
    <dbReference type="NCBI Taxonomy" id="1746200"/>
    <lineage>
        <taxon>Bacteria</taxon>
        <taxon>Bacillati</taxon>
        <taxon>Bacillota</taxon>
        <taxon>Bacilli</taxon>
        <taxon>Lactobacillales</taxon>
        <taxon>Lactobacillaceae</taxon>
        <taxon>Furfurilactobacillus</taxon>
    </lineage>
</organism>
<reference evidence="10 11" key="1">
    <citation type="submission" date="2022-03" db="EMBL/GenBank/DDBJ databases">
        <title>Draft genome sequence of Furfurilactobacillus curtus JCM 31185.</title>
        <authorList>
            <person name="Suzuki S."/>
            <person name="Endo A."/>
            <person name="Kajikawa A."/>
        </authorList>
    </citation>
    <scope>NUCLEOTIDE SEQUENCE [LARGE SCALE GENOMIC DNA]</scope>
    <source>
        <strain evidence="10 11">JCM 31185</strain>
    </source>
</reference>
<evidence type="ECO:0000256" key="8">
    <source>
        <dbReference type="RuleBase" id="RU004011"/>
    </source>
</evidence>
<evidence type="ECO:0000256" key="5">
    <source>
        <dbReference type="ARBA" id="ARBA00022777"/>
    </source>
</evidence>
<gene>
    <name evidence="10" type="primary">ndk</name>
    <name evidence="10" type="ORF">JCM31185_17490</name>
</gene>
<evidence type="ECO:0000256" key="2">
    <source>
        <dbReference type="ARBA" id="ARBA00008142"/>
    </source>
</evidence>
<keyword evidence="11" id="KW-1185">Reference proteome</keyword>
<comment type="cofactor">
    <cofactor evidence="1">
        <name>Mg(2+)</name>
        <dbReference type="ChEBI" id="CHEBI:18420"/>
    </cofactor>
</comment>
<dbReference type="RefSeq" id="WP_407884627.1">
    <property type="nucleotide sequence ID" value="NZ_BQXO01000006.1"/>
</dbReference>
<evidence type="ECO:0000256" key="1">
    <source>
        <dbReference type="ARBA" id="ARBA00001946"/>
    </source>
</evidence>
<dbReference type="InterPro" id="IPR034907">
    <property type="entry name" value="NDK-like_dom"/>
</dbReference>
<keyword evidence="6" id="KW-0546">Nucleotide metabolism</keyword>
<dbReference type="PROSITE" id="PS51374">
    <property type="entry name" value="NDPK_LIKE"/>
    <property type="match status" value="1"/>
</dbReference>
<dbReference type="PRINTS" id="PR01243">
    <property type="entry name" value="NUCDPKINASE"/>
</dbReference>
<dbReference type="Gene3D" id="3.30.70.141">
    <property type="entry name" value="Nucleoside diphosphate kinase-like domain"/>
    <property type="match status" value="1"/>
</dbReference>
<dbReference type="InterPro" id="IPR036850">
    <property type="entry name" value="NDK-like_dom_sf"/>
</dbReference>
<evidence type="ECO:0000313" key="11">
    <source>
        <dbReference type="Proteomes" id="UP001628078"/>
    </source>
</evidence>
<sequence length="145" mass="15727">MEQTLMLIKPDGVATGHIGDVISRLERRQFTITALKVVQKATTAQLTAHYADKVNEAFFPGLVSYMQSGPLVALIVSGTDVVHACHQMAGATKPSEALPGTIRGDFGRLWDDGAIKNVVHSSDRIEAAAHEIDIWFPELSELTES</sequence>
<protein>
    <recommendedName>
        <fullName evidence="3">nucleoside-diphosphate kinase</fullName>
        <ecNumber evidence="3">2.7.4.6</ecNumber>
    </recommendedName>
</protein>
<dbReference type="InterPro" id="IPR001564">
    <property type="entry name" value="Nucleoside_diP_kinase"/>
</dbReference>
<dbReference type="SUPFAM" id="SSF54919">
    <property type="entry name" value="Nucleoside diphosphate kinase, NDK"/>
    <property type="match status" value="1"/>
</dbReference>
<evidence type="ECO:0000256" key="7">
    <source>
        <dbReference type="PROSITE-ProRule" id="PRU00706"/>
    </source>
</evidence>